<gene>
    <name evidence="1" type="ORF">CDAR_212581</name>
</gene>
<proteinExistence type="predicted"/>
<dbReference type="EMBL" id="BPLQ01003486">
    <property type="protein sequence ID" value="GIY00834.1"/>
    <property type="molecule type" value="Genomic_DNA"/>
</dbReference>
<protein>
    <submittedName>
        <fullName evidence="1">Uncharacterized protein</fullName>
    </submittedName>
</protein>
<name>A0AAV4PXC1_9ARAC</name>
<accession>A0AAV4PXC1</accession>
<reference evidence="1 2" key="1">
    <citation type="submission" date="2021-06" db="EMBL/GenBank/DDBJ databases">
        <title>Caerostris darwini draft genome.</title>
        <authorList>
            <person name="Kono N."/>
            <person name="Arakawa K."/>
        </authorList>
    </citation>
    <scope>NUCLEOTIDE SEQUENCE [LARGE SCALE GENOMIC DNA]</scope>
</reference>
<keyword evidence="2" id="KW-1185">Reference proteome</keyword>
<evidence type="ECO:0000313" key="1">
    <source>
        <dbReference type="EMBL" id="GIY00834.1"/>
    </source>
</evidence>
<dbReference type="Proteomes" id="UP001054837">
    <property type="component" value="Unassembled WGS sequence"/>
</dbReference>
<organism evidence="1 2">
    <name type="scientific">Caerostris darwini</name>
    <dbReference type="NCBI Taxonomy" id="1538125"/>
    <lineage>
        <taxon>Eukaryota</taxon>
        <taxon>Metazoa</taxon>
        <taxon>Ecdysozoa</taxon>
        <taxon>Arthropoda</taxon>
        <taxon>Chelicerata</taxon>
        <taxon>Arachnida</taxon>
        <taxon>Araneae</taxon>
        <taxon>Araneomorphae</taxon>
        <taxon>Entelegynae</taxon>
        <taxon>Araneoidea</taxon>
        <taxon>Araneidae</taxon>
        <taxon>Caerostris</taxon>
    </lineage>
</organism>
<evidence type="ECO:0000313" key="2">
    <source>
        <dbReference type="Proteomes" id="UP001054837"/>
    </source>
</evidence>
<dbReference type="AlphaFoldDB" id="A0AAV4PXC1"/>
<comment type="caution">
    <text evidence="1">The sequence shown here is derived from an EMBL/GenBank/DDBJ whole genome shotgun (WGS) entry which is preliminary data.</text>
</comment>
<sequence length="101" mass="11840">MHLAMEEMLAGTEGKYWSFIICSRKCLVLDLGFEFRLFRDILQSRLNLERNSALVIGMVIKMNADICYRRRNLRILNFFMGSINFHLGQAMERGFLGNIEM</sequence>